<evidence type="ECO:0000256" key="2">
    <source>
        <dbReference type="ARBA" id="ARBA00022428"/>
    </source>
</evidence>
<dbReference type="InterPro" id="IPR030868">
    <property type="entry name" value="MqnA"/>
</dbReference>
<dbReference type="HAMAP" id="MF_00995">
    <property type="entry name" value="MqnA"/>
    <property type="match status" value="1"/>
</dbReference>
<dbReference type="Proteomes" id="UP000198855">
    <property type="component" value="Unassembled WGS sequence"/>
</dbReference>
<evidence type="ECO:0000256" key="4">
    <source>
        <dbReference type="HAMAP-Rule" id="MF_00995"/>
    </source>
</evidence>
<dbReference type="Pfam" id="PF02621">
    <property type="entry name" value="VitK2_biosynth"/>
    <property type="match status" value="1"/>
</dbReference>
<evidence type="ECO:0000256" key="3">
    <source>
        <dbReference type="ARBA" id="ARBA00023239"/>
    </source>
</evidence>
<dbReference type="EMBL" id="FOMT01000005">
    <property type="protein sequence ID" value="SFF04986.1"/>
    <property type="molecule type" value="Genomic_DNA"/>
</dbReference>
<proteinExistence type="inferred from homology"/>
<dbReference type="STRING" id="1045775.SAMN05216378_4880"/>
<evidence type="ECO:0000313" key="5">
    <source>
        <dbReference type="EMBL" id="SFF04986.1"/>
    </source>
</evidence>
<keyword evidence="3 4" id="KW-0456">Lyase</keyword>
<dbReference type="RefSeq" id="WP_091189017.1">
    <property type="nucleotide sequence ID" value="NZ_FOMT01000005.1"/>
</dbReference>
<dbReference type="CDD" id="cd13634">
    <property type="entry name" value="PBP2_Sco4506"/>
    <property type="match status" value="1"/>
</dbReference>
<protein>
    <recommendedName>
        <fullName evidence="4">Chorismate dehydratase</fullName>
        <ecNumber evidence="4">4.2.1.151</ecNumber>
    </recommendedName>
    <alternativeName>
        <fullName evidence="4">Menaquinone biosynthetic enzyme MqnA</fullName>
    </alternativeName>
</protein>
<dbReference type="PANTHER" id="PTHR37690:SF1">
    <property type="entry name" value="CHORISMATE DEHYDRATASE"/>
    <property type="match status" value="1"/>
</dbReference>
<sequence length="286" mass="32217">MTGRRNNPLRVGRIDYANAWPLFHYLEEYTEQAGIDVVLKVPAELNRLLREGEIQVSAVSSFAYGMNDQDYILMPHLSVGSEGKVNSILLFLKEPIESSPPGRIAVTTTSATSVNMLKILMNKYYEINPAYEPAEPDLDRMLEGADGALLIGDPAIRESWENKGLTVIDLGEVWNKWTGLAMTYAVVAARKEAVEASPEAFNRLYEAFAASKEQSVNNLSPLISKACEQLGGDRAYWQMYFTSLNYDFGPKQQEGLTLYFRYAKELGLLDHEVSLHFYKEETLPNR</sequence>
<evidence type="ECO:0000313" key="6">
    <source>
        <dbReference type="Proteomes" id="UP000198855"/>
    </source>
</evidence>
<gene>
    <name evidence="4" type="primary">mqnA</name>
    <name evidence="5" type="ORF">SAMN05216378_4880</name>
</gene>
<dbReference type="InterPro" id="IPR003773">
    <property type="entry name" value="Menaquinone_biosynth"/>
</dbReference>
<dbReference type="PANTHER" id="PTHR37690">
    <property type="entry name" value="CHORISMATE DEHYDRATASE"/>
    <property type="match status" value="1"/>
</dbReference>
<keyword evidence="6" id="KW-1185">Reference proteome</keyword>
<comment type="function">
    <text evidence="4">Catalyzes the dehydration of chorismate into 3-[(1-carboxyvinyl)oxy]benzoate, a step in the biosynthesis of menaquinone (MK, vitamin K2).</text>
</comment>
<accession>A0A1I2FKE5</accession>
<organism evidence="5 6">
    <name type="scientific">Paenibacillus catalpae</name>
    <dbReference type="NCBI Taxonomy" id="1045775"/>
    <lineage>
        <taxon>Bacteria</taxon>
        <taxon>Bacillati</taxon>
        <taxon>Bacillota</taxon>
        <taxon>Bacilli</taxon>
        <taxon>Bacillales</taxon>
        <taxon>Paenibacillaceae</taxon>
        <taxon>Paenibacillus</taxon>
    </lineage>
</organism>
<dbReference type="EC" id="4.2.1.151" evidence="4"/>
<dbReference type="Gene3D" id="3.40.190.10">
    <property type="entry name" value="Periplasmic binding protein-like II"/>
    <property type="match status" value="2"/>
</dbReference>
<dbReference type="GO" id="GO:0009234">
    <property type="term" value="P:menaquinone biosynthetic process"/>
    <property type="evidence" value="ECO:0007669"/>
    <property type="project" value="UniProtKB-UniRule"/>
</dbReference>
<dbReference type="AlphaFoldDB" id="A0A1I2FKE5"/>
<comment type="catalytic activity">
    <reaction evidence="4">
        <text>chorismate = 3-[(1-carboxyvinyl)-oxy]benzoate + H2O</text>
        <dbReference type="Rhea" id="RHEA:40051"/>
        <dbReference type="ChEBI" id="CHEBI:15377"/>
        <dbReference type="ChEBI" id="CHEBI:29748"/>
        <dbReference type="ChEBI" id="CHEBI:76981"/>
        <dbReference type="EC" id="4.2.1.151"/>
    </reaction>
</comment>
<reference evidence="6" key="1">
    <citation type="submission" date="2016-10" db="EMBL/GenBank/DDBJ databases">
        <authorList>
            <person name="Varghese N."/>
            <person name="Submissions S."/>
        </authorList>
    </citation>
    <scope>NUCLEOTIDE SEQUENCE [LARGE SCALE GENOMIC DNA]</scope>
    <source>
        <strain evidence="6">CGMCC 1.10784</strain>
    </source>
</reference>
<comment type="similarity">
    <text evidence="4">Belongs to the MqnA/MqnD family. MqnA subfamily.</text>
</comment>
<name>A0A1I2FKE5_9BACL</name>
<dbReference type="SUPFAM" id="SSF53850">
    <property type="entry name" value="Periplasmic binding protein-like II"/>
    <property type="match status" value="1"/>
</dbReference>
<dbReference type="UniPathway" id="UPA00079"/>
<keyword evidence="2 4" id="KW-0474">Menaquinone biosynthesis</keyword>
<dbReference type="OrthoDB" id="9810112at2"/>
<comment type="pathway">
    <text evidence="1 4">Quinol/quinone metabolism; menaquinone biosynthesis.</text>
</comment>
<evidence type="ECO:0000256" key="1">
    <source>
        <dbReference type="ARBA" id="ARBA00004863"/>
    </source>
</evidence>
<dbReference type="GO" id="GO:0016836">
    <property type="term" value="F:hydro-lyase activity"/>
    <property type="evidence" value="ECO:0007669"/>
    <property type="project" value="UniProtKB-UniRule"/>
</dbReference>